<organism evidence="3 4">
    <name type="scientific">Piscinibacter sakaiensis</name>
    <name type="common">Ideonella sakaiensis</name>
    <dbReference type="NCBI Taxonomy" id="1547922"/>
    <lineage>
        <taxon>Bacteria</taxon>
        <taxon>Pseudomonadati</taxon>
        <taxon>Pseudomonadota</taxon>
        <taxon>Betaproteobacteria</taxon>
        <taxon>Burkholderiales</taxon>
        <taxon>Sphaerotilaceae</taxon>
        <taxon>Piscinibacter</taxon>
    </lineage>
</organism>
<proteinExistence type="inferred from homology"/>
<protein>
    <submittedName>
        <fullName evidence="3">Putative exported protein</fullName>
    </submittedName>
</protein>
<dbReference type="SUPFAM" id="SSF53850">
    <property type="entry name" value="Periplasmic binding protein-like II"/>
    <property type="match status" value="1"/>
</dbReference>
<evidence type="ECO:0000313" key="3">
    <source>
        <dbReference type="EMBL" id="GAP37967.1"/>
    </source>
</evidence>
<dbReference type="InterPro" id="IPR005064">
    <property type="entry name" value="BUG"/>
</dbReference>
<comment type="similarity">
    <text evidence="1">Belongs to the UPF0065 (bug) family.</text>
</comment>
<dbReference type="AlphaFoldDB" id="A0A0K8P5T5"/>
<dbReference type="PANTHER" id="PTHR42928">
    <property type="entry name" value="TRICARBOXYLATE-BINDING PROTEIN"/>
    <property type="match status" value="1"/>
</dbReference>
<keyword evidence="4" id="KW-1185">Reference proteome</keyword>
<sequence length="330" mass="34531">MTQRPPFLTSPGRRALLGAGAAIALAPLAARAQGPYPDKPVRFVVPYPPGGGTDVIARIVQPKFQQVLGQPIVIDNRGGGGGSLGTDIAAKSAADGYTVLFTLSSHTINPAIFPKLPFDTAKDFEPVGTVASLPQILVAKPDFEANTVADVIKLAKAKRLQFASVGNGSPSHLAGELFNLRTGTQIQHIPYRGGGPAVTDVIGGQVPLLWVSIPAAAGFVKNGQLKAIAVSTVKRSAAFPNVPTVQEGGVADFEVDSWYAMFVPAKTPKPVIERLNKALNTVVADPEVKEKLLQQGSEAVGGTPEALGNVVRAELAKWAKLAKDANIKME</sequence>
<dbReference type="Proteomes" id="UP000037660">
    <property type="component" value="Unassembled WGS sequence"/>
</dbReference>
<dbReference type="Pfam" id="PF03401">
    <property type="entry name" value="TctC"/>
    <property type="match status" value="1"/>
</dbReference>
<dbReference type="PANTHER" id="PTHR42928:SF5">
    <property type="entry name" value="BLR1237 PROTEIN"/>
    <property type="match status" value="1"/>
</dbReference>
<evidence type="ECO:0000256" key="2">
    <source>
        <dbReference type="SAM" id="SignalP"/>
    </source>
</evidence>
<evidence type="ECO:0000256" key="1">
    <source>
        <dbReference type="ARBA" id="ARBA00006987"/>
    </source>
</evidence>
<dbReference type="EMBL" id="BBYR01000065">
    <property type="protein sequence ID" value="GAP37967.1"/>
    <property type="molecule type" value="Genomic_DNA"/>
</dbReference>
<comment type="caution">
    <text evidence="3">The sequence shown here is derived from an EMBL/GenBank/DDBJ whole genome shotgun (WGS) entry which is preliminary data.</text>
</comment>
<feature type="chain" id="PRO_5005513740" evidence="2">
    <location>
        <begin position="33"/>
        <end position="330"/>
    </location>
</feature>
<feature type="signal peptide" evidence="2">
    <location>
        <begin position="1"/>
        <end position="32"/>
    </location>
</feature>
<name>A0A0K8P5T5_PISS1</name>
<gene>
    <name evidence="3" type="ORF">ISF6_4161</name>
</gene>
<dbReference type="Gene3D" id="3.40.190.150">
    <property type="entry name" value="Bordetella uptake gene, domain 1"/>
    <property type="match status" value="1"/>
</dbReference>
<dbReference type="Gene3D" id="3.40.190.10">
    <property type="entry name" value="Periplasmic binding protein-like II"/>
    <property type="match status" value="1"/>
</dbReference>
<dbReference type="CDD" id="cd13578">
    <property type="entry name" value="PBP2_Bug27"/>
    <property type="match status" value="1"/>
</dbReference>
<dbReference type="PIRSF" id="PIRSF017082">
    <property type="entry name" value="YflP"/>
    <property type="match status" value="1"/>
</dbReference>
<accession>A0A0K8P5T5</accession>
<dbReference type="RefSeq" id="WP_054021869.1">
    <property type="nucleotide sequence ID" value="NZ_BBYR01000065.1"/>
</dbReference>
<dbReference type="OrthoDB" id="8678477at2"/>
<dbReference type="PROSITE" id="PS51318">
    <property type="entry name" value="TAT"/>
    <property type="match status" value="1"/>
</dbReference>
<reference evidence="3 4" key="2">
    <citation type="journal article" date="2016" name="Science">
        <title>A bacterium that degrades and assimilates poly(ethylene terephthalate).</title>
        <authorList>
            <person name="Yoshida S."/>
            <person name="Hiraga K."/>
            <person name="Takehana T."/>
            <person name="Taniguchi I."/>
            <person name="Yamaji H."/>
            <person name="Maeda Y."/>
            <person name="Toyohara K."/>
            <person name="Miyamoto K."/>
            <person name="Kimura Y."/>
            <person name="Oda K."/>
        </authorList>
    </citation>
    <scope>NUCLEOTIDE SEQUENCE [LARGE SCALE GENOMIC DNA]</scope>
    <source>
        <strain evidence="4">NBRC 110686 / TISTR 2288 / 201-F6</strain>
    </source>
</reference>
<evidence type="ECO:0000313" key="4">
    <source>
        <dbReference type="Proteomes" id="UP000037660"/>
    </source>
</evidence>
<reference evidence="4" key="1">
    <citation type="submission" date="2015-07" db="EMBL/GenBank/DDBJ databases">
        <title>Discovery of a poly(ethylene terephthalate assimilation.</title>
        <authorList>
            <person name="Yoshida S."/>
            <person name="Hiraga K."/>
            <person name="Takehana T."/>
            <person name="Taniguchi I."/>
            <person name="Yamaji H."/>
            <person name="Maeda Y."/>
            <person name="Toyohara K."/>
            <person name="Miyamoto K."/>
            <person name="Kimura Y."/>
            <person name="Oda K."/>
        </authorList>
    </citation>
    <scope>NUCLEOTIDE SEQUENCE [LARGE SCALE GENOMIC DNA]</scope>
    <source>
        <strain evidence="4">NBRC 110686 / TISTR 2288 / 201-F6</strain>
    </source>
</reference>
<dbReference type="InterPro" id="IPR006311">
    <property type="entry name" value="TAT_signal"/>
</dbReference>
<keyword evidence="2" id="KW-0732">Signal</keyword>
<dbReference type="InterPro" id="IPR042100">
    <property type="entry name" value="Bug_dom1"/>
</dbReference>
<dbReference type="STRING" id="1547922.ISF6_4161"/>